<dbReference type="GO" id="GO:0001181">
    <property type="term" value="F:RNA polymerase I general transcription initiation factor activity"/>
    <property type="evidence" value="ECO:0007669"/>
    <property type="project" value="InterPro"/>
</dbReference>
<gene>
    <name evidence="3" type="ORF">QBC37DRAFT_3309</name>
</gene>
<comment type="similarity">
    <text evidence="1">Belongs to the RRN3 family.</text>
</comment>
<evidence type="ECO:0000313" key="4">
    <source>
        <dbReference type="Proteomes" id="UP001301769"/>
    </source>
</evidence>
<feature type="compositionally biased region" description="Low complexity" evidence="2">
    <location>
        <begin position="14"/>
        <end position="26"/>
    </location>
</feature>
<feature type="region of interest" description="Disordered" evidence="2">
    <location>
        <begin position="1"/>
        <end position="58"/>
    </location>
</feature>
<dbReference type="InterPro" id="IPR007991">
    <property type="entry name" value="RNA_pol_I_trans_ini_fac_RRN3"/>
</dbReference>
<comment type="caution">
    <text evidence="3">The sequence shown here is derived from an EMBL/GenBank/DDBJ whole genome shotgun (WGS) entry which is preliminary data.</text>
</comment>
<dbReference type="AlphaFoldDB" id="A0AAN6YKP7"/>
<dbReference type="PANTHER" id="PTHR12790:SF0">
    <property type="entry name" value="RNA POLYMERASE I-SPECIFIC TRANSCRIPTION INITIATION FACTOR RRN3-RELATED"/>
    <property type="match status" value="1"/>
</dbReference>
<sequence length="715" mass="81052">MTTVTPVPRRRRAAGPPSSAPSAASTIKPILKTKSVLGTRTRSEDDDGQELHGSPIKKRKTVIINEELNMTKTFGGKSVEDAKRDIKRALDGHARGSNQDYRNLIELFAPSKQPTLYESDSDEDDDRLDPDAPRPQHLFLYVVAMTSHVTLLGTKCQDLVRAILECAWLEKDESFSKAYIQLVAALSSAQSSNLGKVLTMMVEKFNPRYAELRGTSKIAELELLRSFVPGSAPAVDPETKKTRLHLGLQYMLHLFPAGQRIVVRLLDAKYPRSDEPTYYHMEYIEHLLTLKKARPELERDIMELIFGRIVKVDVEFSLDLFNSEDETTKAVLNLLENRPDEGEGGSAKAAGYLTEDESDLESVLSDSDEKKVGGPSDEEAKRFTELKTKLETVDAVLETLFEHYSPIFENPDSPKAVETFEDLLRHFSNVILPHLKSRHTQFLLFKFAMSSRKLQNMFIGKLFSLAFETNRPAIVRKSAVEYLASFTARGAKLESEQVQKVVKSLIANLNHYRKSHKNCVGPDLIKYTQYYTYFQSLLYVFCFRWKDLIDRDSLPRAVEWDDNASFVGQHLPWMEGLRTALHENIASKLNPLKCCTPFVAEEFAKLAHHLGLMYIFPKLEQNKNVQLSQFSAGHGSYSQGGALRDTGYVANVETHLELVFPFDPYQLPVSRRWLDLEDTYRVWQNIALLHEESEVEHDGLESDVDDTATDDGNHA</sequence>
<dbReference type="Proteomes" id="UP001301769">
    <property type="component" value="Unassembled WGS sequence"/>
</dbReference>
<accession>A0AAN6YKP7</accession>
<organism evidence="3 4">
    <name type="scientific">Rhypophila decipiens</name>
    <dbReference type="NCBI Taxonomy" id="261697"/>
    <lineage>
        <taxon>Eukaryota</taxon>
        <taxon>Fungi</taxon>
        <taxon>Dikarya</taxon>
        <taxon>Ascomycota</taxon>
        <taxon>Pezizomycotina</taxon>
        <taxon>Sordariomycetes</taxon>
        <taxon>Sordariomycetidae</taxon>
        <taxon>Sordariales</taxon>
        <taxon>Naviculisporaceae</taxon>
        <taxon>Rhypophila</taxon>
    </lineage>
</organism>
<proteinExistence type="inferred from homology"/>
<dbReference type="GO" id="GO:0001042">
    <property type="term" value="F:RNA polymerase I core binding"/>
    <property type="evidence" value="ECO:0007669"/>
    <property type="project" value="TreeGrafter"/>
</dbReference>
<evidence type="ECO:0000256" key="1">
    <source>
        <dbReference type="ARBA" id="ARBA00010098"/>
    </source>
</evidence>
<dbReference type="Pfam" id="PF05327">
    <property type="entry name" value="RRN3"/>
    <property type="match status" value="1"/>
</dbReference>
<dbReference type="GO" id="GO:0005634">
    <property type="term" value="C:nucleus"/>
    <property type="evidence" value="ECO:0007669"/>
    <property type="project" value="TreeGrafter"/>
</dbReference>
<protein>
    <submittedName>
        <fullName evidence="3">RNA polymerase</fullName>
    </submittedName>
</protein>
<dbReference type="EMBL" id="MU858045">
    <property type="protein sequence ID" value="KAK4220183.1"/>
    <property type="molecule type" value="Genomic_DNA"/>
</dbReference>
<feature type="compositionally biased region" description="Basic and acidic residues" evidence="2">
    <location>
        <begin position="367"/>
        <end position="379"/>
    </location>
</feature>
<reference evidence="3" key="1">
    <citation type="journal article" date="2023" name="Mol. Phylogenet. Evol.">
        <title>Genome-scale phylogeny and comparative genomics of the fungal order Sordariales.</title>
        <authorList>
            <person name="Hensen N."/>
            <person name="Bonometti L."/>
            <person name="Westerberg I."/>
            <person name="Brannstrom I.O."/>
            <person name="Guillou S."/>
            <person name="Cros-Aarteil S."/>
            <person name="Calhoun S."/>
            <person name="Haridas S."/>
            <person name="Kuo A."/>
            <person name="Mondo S."/>
            <person name="Pangilinan J."/>
            <person name="Riley R."/>
            <person name="LaButti K."/>
            <person name="Andreopoulos B."/>
            <person name="Lipzen A."/>
            <person name="Chen C."/>
            <person name="Yan M."/>
            <person name="Daum C."/>
            <person name="Ng V."/>
            <person name="Clum A."/>
            <person name="Steindorff A."/>
            <person name="Ohm R.A."/>
            <person name="Martin F."/>
            <person name="Silar P."/>
            <person name="Natvig D.O."/>
            <person name="Lalanne C."/>
            <person name="Gautier V."/>
            <person name="Ament-Velasquez S.L."/>
            <person name="Kruys A."/>
            <person name="Hutchinson M.I."/>
            <person name="Powell A.J."/>
            <person name="Barry K."/>
            <person name="Miller A.N."/>
            <person name="Grigoriev I.V."/>
            <person name="Debuchy R."/>
            <person name="Gladieux P."/>
            <person name="Hiltunen Thoren M."/>
            <person name="Johannesson H."/>
        </authorList>
    </citation>
    <scope>NUCLEOTIDE SEQUENCE</scope>
    <source>
        <strain evidence="3">PSN293</strain>
    </source>
</reference>
<name>A0AAN6YKP7_9PEZI</name>
<reference evidence="3" key="2">
    <citation type="submission" date="2023-05" db="EMBL/GenBank/DDBJ databases">
        <authorList>
            <consortium name="Lawrence Berkeley National Laboratory"/>
            <person name="Steindorff A."/>
            <person name="Hensen N."/>
            <person name="Bonometti L."/>
            <person name="Westerberg I."/>
            <person name="Brannstrom I.O."/>
            <person name="Guillou S."/>
            <person name="Cros-Aarteil S."/>
            <person name="Calhoun S."/>
            <person name="Haridas S."/>
            <person name="Kuo A."/>
            <person name="Mondo S."/>
            <person name="Pangilinan J."/>
            <person name="Riley R."/>
            <person name="Labutti K."/>
            <person name="Andreopoulos B."/>
            <person name="Lipzen A."/>
            <person name="Chen C."/>
            <person name="Yanf M."/>
            <person name="Daum C."/>
            <person name="Ng V."/>
            <person name="Clum A."/>
            <person name="Ohm R."/>
            <person name="Martin F."/>
            <person name="Silar P."/>
            <person name="Natvig D."/>
            <person name="Lalanne C."/>
            <person name="Gautier V."/>
            <person name="Ament-Velasquez S.L."/>
            <person name="Kruys A."/>
            <person name="Hutchinson M.I."/>
            <person name="Powell A.J."/>
            <person name="Barry K."/>
            <person name="Miller A.N."/>
            <person name="Grigoriev I.V."/>
            <person name="Debuchy R."/>
            <person name="Gladieux P."/>
            <person name="Thoren M.H."/>
            <person name="Johannesson H."/>
        </authorList>
    </citation>
    <scope>NUCLEOTIDE SEQUENCE</scope>
    <source>
        <strain evidence="3">PSN293</strain>
    </source>
</reference>
<evidence type="ECO:0000313" key="3">
    <source>
        <dbReference type="EMBL" id="KAK4220183.1"/>
    </source>
</evidence>
<evidence type="ECO:0000256" key="2">
    <source>
        <dbReference type="SAM" id="MobiDB-lite"/>
    </source>
</evidence>
<keyword evidence="4" id="KW-1185">Reference proteome</keyword>
<feature type="region of interest" description="Disordered" evidence="2">
    <location>
        <begin position="335"/>
        <end position="379"/>
    </location>
</feature>
<dbReference type="GO" id="GO:0006361">
    <property type="term" value="P:transcription initiation at RNA polymerase I promoter"/>
    <property type="evidence" value="ECO:0007669"/>
    <property type="project" value="InterPro"/>
</dbReference>
<dbReference type="PANTHER" id="PTHR12790">
    <property type="entry name" value="TRANSCRIPTION INITIATION FACTOR IA RRN3"/>
    <property type="match status" value="1"/>
</dbReference>